<proteinExistence type="inferred from homology"/>
<dbReference type="InterPro" id="IPR032466">
    <property type="entry name" value="Metal_Hydrolase"/>
</dbReference>
<comment type="subunit">
    <text evidence="3">Monomer.</text>
</comment>
<keyword evidence="4" id="KW-0479">Metal-binding</keyword>
<dbReference type="InterPro" id="IPR006330">
    <property type="entry name" value="Ado/ade_deaminase"/>
</dbReference>
<gene>
    <name evidence="12" type="primary">AUGUSTUS-3.0.2_10107</name>
    <name evidence="12" type="ORF">TcasGA2_TC010107</name>
</gene>
<comment type="cofactor">
    <cofactor evidence="1">
        <name>Zn(2+)</name>
        <dbReference type="ChEBI" id="CHEBI:29105"/>
    </cofactor>
</comment>
<evidence type="ECO:0000256" key="2">
    <source>
        <dbReference type="ARBA" id="ARBA00006676"/>
    </source>
</evidence>
<dbReference type="EMBL" id="KQ971354">
    <property type="protein sequence ID" value="EFA07116.1"/>
    <property type="molecule type" value="Genomic_DNA"/>
</dbReference>
<dbReference type="OrthoDB" id="272271at2759"/>
<name>D6WSK3_TRICA</name>
<evidence type="ECO:0000256" key="1">
    <source>
        <dbReference type="ARBA" id="ARBA00001947"/>
    </source>
</evidence>
<dbReference type="GO" id="GO:0009117">
    <property type="term" value="P:nucleotide metabolic process"/>
    <property type="evidence" value="ECO:0007669"/>
    <property type="project" value="UniProtKB-KW"/>
</dbReference>
<keyword evidence="6" id="KW-0862">Zinc</keyword>
<keyword evidence="7" id="KW-0546">Nucleotide metabolism</keyword>
<evidence type="ECO:0000313" key="12">
    <source>
        <dbReference type="EMBL" id="EFA07116.1"/>
    </source>
</evidence>
<dbReference type="GO" id="GO:0004000">
    <property type="term" value="F:adenosine deaminase activity"/>
    <property type="evidence" value="ECO:0000318"/>
    <property type="project" value="GO_Central"/>
</dbReference>
<comment type="catalytic activity">
    <reaction evidence="8">
        <text>N(6)-methyl-AMP + H2O + H(+) = IMP + methylamine</text>
        <dbReference type="Rhea" id="RHEA:16001"/>
        <dbReference type="ChEBI" id="CHEBI:15377"/>
        <dbReference type="ChEBI" id="CHEBI:15378"/>
        <dbReference type="ChEBI" id="CHEBI:58053"/>
        <dbReference type="ChEBI" id="CHEBI:59338"/>
        <dbReference type="ChEBI" id="CHEBI:144842"/>
    </reaction>
    <physiologicalReaction direction="left-to-right" evidence="8">
        <dbReference type="Rhea" id="RHEA:16002"/>
    </physiologicalReaction>
</comment>
<reference evidence="12 13" key="2">
    <citation type="journal article" date="2010" name="Nucleic Acids Res.">
        <title>BeetleBase in 2010: revisions to provide comprehensive genomic information for Tribolium castaneum.</title>
        <authorList>
            <person name="Kim H.S."/>
            <person name="Murphy T."/>
            <person name="Xia J."/>
            <person name="Caragea D."/>
            <person name="Park Y."/>
            <person name="Beeman R.W."/>
            <person name="Lorenzen M.D."/>
            <person name="Butcher S."/>
            <person name="Manak J.R."/>
            <person name="Brown S.J."/>
        </authorList>
    </citation>
    <scope>GENOME REANNOTATION</scope>
    <source>
        <strain evidence="12 13">Georgia GA2</strain>
    </source>
</reference>
<keyword evidence="13" id="KW-1185">Reference proteome</keyword>
<evidence type="ECO:0000256" key="6">
    <source>
        <dbReference type="ARBA" id="ARBA00022833"/>
    </source>
</evidence>
<dbReference type="PhylomeDB" id="D6WSK3"/>
<dbReference type="AlphaFoldDB" id="D6WSK3"/>
<dbReference type="FunFam" id="3.20.20.140:FF:000033">
    <property type="entry name" value="Adenosine deaminase-like protein"/>
    <property type="match status" value="1"/>
</dbReference>
<keyword evidence="5" id="KW-0378">Hydrolase</keyword>
<evidence type="ECO:0000259" key="11">
    <source>
        <dbReference type="Pfam" id="PF00962"/>
    </source>
</evidence>
<dbReference type="FunCoup" id="D6WSK3">
    <property type="interactions" value="959"/>
</dbReference>
<comment type="similarity">
    <text evidence="2">Belongs to the metallo-dependent hydrolases superfamily. Adenosine and AMP deaminases family.</text>
</comment>
<comment type="function">
    <text evidence="9">Catalyzes the hydrolysis of the free cytosolic methylated adenosine nucleotide N(6)-methyl-AMP (N6-mAMP) to produce inositol monophosphate (IMP) and methylamine. Is required for the catabolism of cytosolic N6-mAMP, which is derived from the degradation of mRNA containing N6-methylated adenine (m6A).</text>
</comment>
<dbReference type="eggNOG" id="KOG1097">
    <property type="taxonomic scope" value="Eukaryota"/>
</dbReference>
<evidence type="ECO:0000256" key="8">
    <source>
        <dbReference type="ARBA" id="ARBA00048787"/>
    </source>
</evidence>
<dbReference type="GO" id="GO:0046103">
    <property type="term" value="P:inosine biosynthetic process"/>
    <property type="evidence" value="ECO:0000318"/>
    <property type="project" value="GO_Central"/>
</dbReference>
<dbReference type="GO" id="GO:0006154">
    <property type="term" value="P:adenosine catabolic process"/>
    <property type="evidence" value="ECO:0000318"/>
    <property type="project" value="GO_Central"/>
</dbReference>
<evidence type="ECO:0000256" key="3">
    <source>
        <dbReference type="ARBA" id="ARBA00011245"/>
    </source>
</evidence>
<evidence type="ECO:0000256" key="10">
    <source>
        <dbReference type="ARBA" id="ARBA00070474"/>
    </source>
</evidence>
<dbReference type="PANTHER" id="PTHR11409:SF42">
    <property type="entry name" value="ADENOSINE DEAMINASE-LIKE PROTEIN"/>
    <property type="match status" value="1"/>
</dbReference>
<dbReference type="PANTHER" id="PTHR11409">
    <property type="entry name" value="ADENOSINE DEAMINASE"/>
    <property type="match status" value="1"/>
</dbReference>
<sequence length="332" mass="38303">MEFEQFCNFLPKIELHAHLNGSLSATSLQKLGCSNEEISEYQKLAELQATEKTLNECFKLFKVAHNATKNPQAVYLATKYVIEDFYNDNVAYLELRTTPREEENMSRVEYIESVVKAIEDCDKKIIVKLLLSIDRSNNLKVEENMEVIIKMKEKYPHVIKGVDFSGNPYVGGFNPKLFQKARDSGLFVTLHCAEIKNDKEVEEILKFRPDRIGHGTFLLSNDHIWKLYLDTNIPLECCLTSNVACGTTKSYKEHHLQEWIKNSLPFTLCTDDKGVFGTTLSKELVLACQYFSLKPTDLWDMTLKTISYTFASDEEKTFLTTTLQDWKMKNHF</sequence>
<accession>D6WSK3</accession>
<organism evidence="12 13">
    <name type="scientific">Tribolium castaneum</name>
    <name type="common">Red flour beetle</name>
    <dbReference type="NCBI Taxonomy" id="7070"/>
    <lineage>
        <taxon>Eukaryota</taxon>
        <taxon>Metazoa</taxon>
        <taxon>Ecdysozoa</taxon>
        <taxon>Arthropoda</taxon>
        <taxon>Hexapoda</taxon>
        <taxon>Insecta</taxon>
        <taxon>Pterygota</taxon>
        <taxon>Neoptera</taxon>
        <taxon>Endopterygota</taxon>
        <taxon>Coleoptera</taxon>
        <taxon>Polyphaga</taxon>
        <taxon>Cucujiformia</taxon>
        <taxon>Tenebrionidae</taxon>
        <taxon>Tenebrionidae incertae sedis</taxon>
        <taxon>Tribolium</taxon>
    </lineage>
</organism>
<evidence type="ECO:0000256" key="7">
    <source>
        <dbReference type="ARBA" id="ARBA00023080"/>
    </source>
</evidence>
<protein>
    <recommendedName>
        <fullName evidence="10">Adenosine deaminase-like protein</fullName>
    </recommendedName>
</protein>
<dbReference type="Pfam" id="PF00962">
    <property type="entry name" value="A_deaminase"/>
    <property type="match status" value="1"/>
</dbReference>
<evidence type="ECO:0000256" key="4">
    <source>
        <dbReference type="ARBA" id="ARBA00022723"/>
    </source>
</evidence>
<evidence type="ECO:0000313" key="13">
    <source>
        <dbReference type="Proteomes" id="UP000007266"/>
    </source>
</evidence>
<dbReference type="HOGENOM" id="CLU_039228_3_0_1"/>
<dbReference type="Gene3D" id="3.20.20.140">
    <property type="entry name" value="Metal-dependent hydrolases"/>
    <property type="match status" value="1"/>
</dbReference>
<dbReference type="SUPFAM" id="SSF51556">
    <property type="entry name" value="Metallo-dependent hydrolases"/>
    <property type="match status" value="1"/>
</dbReference>
<dbReference type="InParanoid" id="D6WSK3"/>
<dbReference type="InterPro" id="IPR001365">
    <property type="entry name" value="A_deaminase_dom"/>
</dbReference>
<dbReference type="OMA" id="RPQFKPY"/>
<reference evidence="12 13" key="1">
    <citation type="journal article" date="2008" name="Nature">
        <title>The genome of the model beetle and pest Tribolium castaneum.</title>
        <authorList>
            <consortium name="Tribolium Genome Sequencing Consortium"/>
            <person name="Richards S."/>
            <person name="Gibbs R.A."/>
            <person name="Weinstock G.M."/>
            <person name="Brown S.J."/>
            <person name="Denell R."/>
            <person name="Beeman R.W."/>
            <person name="Gibbs R."/>
            <person name="Beeman R.W."/>
            <person name="Brown S.J."/>
            <person name="Bucher G."/>
            <person name="Friedrich M."/>
            <person name="Grimmelikhuijzen C.J."/>
            <person name="Klingler M."/>
            <person name="Lorenzen M."/>
            <person name="Richards S."/>
            <person name="Roth S."/>
            <person name="Schroder R."/>
            <person name="Tautz D."/>
            <person name="Zdobnov E.M."/>
            <person name="Muzny D."/>
            <person name="Gibbs R.A."/>
            <person name="Weinstock G.M."/>
            <person name="Attaway T."/>
            <person name="Bell S."/>
            <person name="Buhay C.J."/>
            <person name="Chandrabose M.N."/>
            <person name="Chavez D."/>
            <person name="Clerk-Blankenburg K.P."/>
            <person name="Cree A."/>
            <person name="Dao M."/>
            <person name="Davis C."/>
            <person name="Chacko J."/>
            <person name="Dinh H."/>
            <person name="Dugan-Rocha S."/>
            <person name="Fowler G."/>
            <person name="Garner T.T."/>
            <person name="Garnes J."/>
            <person name="Gnirke A."/>
            <person name="Hawes A."/>
            <person name="Hernandez J."/>
            <person name="Hines S."/>
            <person name="Holder M."/>
            <person name="Hume J."/>
            <person name="Jhangiani S.N."/>
            <person name="Joshi V."/>
            <person name="Khan Z.M."/>
            <person name="Jackson L."/>
            <person name="Kovar C."/>
            <person name="Kowis A."/>
            <person name="Lee S."/>
            <person name="Lewis L.R."/>
            <person name="Margolis J."/>
            <person name="Morgan M."/>
            <person name="Nazareth L.V."/>
            <person name="Nguyen N."/>
            <person name="Okwuonu G."/>
            <person name="Parker D."/>
            <person name="Richards S."/>
            <person name="Ruiz S.J."/>
            <person name="Santibanez J."/>
            <person name="Savard J."/>
            <person name="Scherer S.E."/>
            <person name="Schneider B."/>
            <person name="Sodergren E."/>
            <person name="Tautz D."/>
            <person name="Vattahil S."/>
            <person name="Villasana D."/>
            <person name="White C.S."/>
            <person name="Wright R."/>
            <person name="Park Y."/>
            <person name="Beeman R.W."/>
            <person name="Lord J."/>
            <person name="Oppert B."/>
            <person name="Lorenzen M."/>
            <person name="Brown S."/>
            <person name="Wang L."/>
            <person name="Savard J."/>
            <person name="Tautz D."/>
            <person name="Richards S."/>
            <person name="Weinstock G."/>
            <person name="Gibbs R.A."/>
            <person name="Liu Y."/>
            <person name="Worley K."/>
            <person name="Weinstock G."/>
            <person name="Elsik C.G."/>
            <person name="Reese J.T."/>
            <person name="Elhaik E."/>
            <person name="Landan G."/>
            <person name="Graur D."/>
            <person name="Arensburger P."/>
            <person name="Atkinson P."/>
            <person name="Beeman R.W."/>
            <person name="Beidler J."/>
            <person name="Brown S.J."/>
            <person name="Demuth J.P."/>
            <person name="Drury D.W."/>
            <person name="Du Y.Z."/>
            <person name="Fujiwara H."/>
            <person name="Lorenzen M."/>
            <person name="Maselli V."/>
            <person name="Osanai M."/>
            <person name="Park Y."/>
            <person name="Robertson H.M."/>
            <person name="Tu Z."/>
            <person name="Wang J.J."/>
            <person name="Wang S."/>
            <person name="Richards S."/>
            <person name="Song H."/>
            <person name="Zhang L."/>
            <person name="Sodergren E."/>
            <person name="Werner D."/>
            <person name="Stanke M."/>
            <person name="Morgenstern B."/>
            <person name="Solovyev V."/>
            <person name="Kosarev P."/>
            <person name="Brown G."/>
            <person name="Chen H.C."/>
            <person name="Ermolaeva O."/>
            <person name="Hlavina W."/>
            <person name="Kapustin Y."/>
            <person name="Kiryutin B."/>
            <person name="Kitts P."/>
            <person name="Maglott D."/>
            <person name="Pruitt K."/>
            <person name="Sapojnikov V."/>
            <person name="Souvorov A."/>
            <person name="Mackey A.J."/>
            <person name="Waterhouse R.M."/>
            <person name="Wyder S."/>
            <person name="Zdobnov E.M."/>
            <person name="Zdobnov E.M."/>
            <person name="Wyder S."/>
            <person name="Kriventseva E.V."/>
            <person name="Kadowaki T."/>
            <person name="Bork P."/>
            <person name="Aranda M."/>
            <person name="Bao R."/>
            <person name="Beermann A."/>
            <person name="Berns N."/>
            <person name="Bolognesi R."/>
            <person name="Bonneton F."/>
            <person name="Bopp D."/>
            <person name="Brown S.J."/>
            <person name="Bucher G."/>
            <person name="Butts T."/>
            <person name="Chaumot A."/>
            <person name="Denell R.E."/>
            <person name="Ferrier D.E."/>
            <person name="Friedrich M."/>
            <person name="Gordon C.M."/>
            <person name="Jindra M."/>
            <person name="Klingler M."/>
            <person name="Lan Q."/>
            <person name="Lattorff H.M."/>
            <person name="Laudet V."/>
            <person name="von Levetsow C."/>
            <person name="Liu Z."/>
            <person name="Lutz R."/>
            <person name="Lynch J.A."/>
            <person name="da Fonseca R.N."/>
            <person name="Posnien N."/>
            <person name="Reuter R."/>
            <person name="Roth S."/>
            <person name="Savard J."/>
            <person name="Schinko J.B."/>
            <person name="Schmitt C."/>
            <person name="Schoppmeier M."/>
            <person name="Schroder R."/>
            <person name="Shippy T.D."/>
            <person name="Simonnet F."/>
            <person name="Marques-Souza H."/>
            <person name="Tautz D."/>
            <person name="Tomoyasu Y."/>
            <person name="Trauner J."/>
            <person name="Van der Zee M."/>
            <person name="Vervoort M."/>
            <person name="Wittkopp N."/>
            <person name="Wimmer E.A."/>
            <person name="Yang X."/>
            <person name="Jones A.K."/>
            <person name="Sattelle D.B."/>
            <person name="Ebert P.R."/>
            <person name="Nelson D."/>
            <person name="Scott J.G."/>
            <person name="Beeman R.W."/>
            <person name="Muthukrishnan S."/>
            <person name="Kramer K.J."/>
            <person name="Arakane Y."/>
            <person name="Beeman R.W."/>
            <person name="Zhu Q."/>
            <person name="Hogenkamp D."/>
            <person name="Dixit R."/>
            <person name="Oppert B."/>
            <person name="Jiang H."/>
            <person name="Zou Z."/>
            <person name="Marshall J."/>
            <person name="Elpidina E."/>
            <person name="Vinokurov K."/>
            <person name="Oppert C."/>
            <person name="Zou Z."/>
            <person name="Evans J."/>
            <person name="Lu Z."/>
            <person name="Zhao P."/>
            <person name="Sumathipala N."/>
            <person name="Altincicek B."/>
            <person name="Vilcinskas A."/>
            <person name="Williams M."/>
            <person name="Hultmark D."/>
            <person name="Hetru C."/>
            <person name="Jiang H."/>
            <person name="Grimmelikhuijzen C.J."/>
            <person name="Hauser F."/>
            <person name="Cazzamali G."/>
            <person name="Williamson M."/>
            <person name="Park Y."/>
            <person name="Li B."/>
            <person name="Tanaka Y."/>
            <person name="Predel R."/>
            <person name="Neupert S."/>
            <person name="Schachtner J."/>
            <person name="Verleyen P."/>
            <person name="Raible F."/>
            <person name="Bork P."/>
            <person name="Friedrich M."/>
            <person name="Walden K.K."/>
            <person name="Robertson H.M."/>
            <person name="Angeli S."/>
            <person name="Foret S."/>
            <person name="Bucher G."/>
            <person name="Schuetz S."/>
            <person name="Maleszka R."/>
            <person name="Wimmer E.A."/>
            <person name="Beeman R.W."/>
            <person name="Lorenzen M."/>
            <person name="Tomoyasu Y."/>
            <person name="Miller S.C."/>
            <person name="Grossmann D."/>
            <person name="Bucher G."/>
        </authorList>
    </citation>
    <scope>NUCLEOTIDE SEQUENCE [LARGE SCALE GENOMIC DNA]</scope>
    <source>
        <strain evidence="12 13">Georgia GA2</strain>
    </source>
</reference>
<dbReference type="CDD" id="cd00443">
    <property type="entry name" value="ADA_AMPD"/>
    <property type="match status" value="1"/>
</dbReference>
<evidence type="ECO:0000256" key="5">
    <source>
        <dbReference type="ARBA" id="ARBA00022801"/>
    </source>
</evidence>
<dbReference type="KEGG" id="tca:657502"/>
<dbReference type="Proteomes" id="UP000007266">
    <property type="component" value="Linkage group 7"/>
</dbReference>
<dbReference type="STRING" id="7070.D6WSK3"/>
<dbReference type="GO" id="GO:0046872">
    <property type="term" value="F:metal ion binding"/>
    <property type="evidence" value="ECO:0007669"/>
    <property type="project" value="UniProtKB-KW"/>
</dbReference>
<feature type="domain" description="Adenosine deaminase" evidence="11">
    <location>
        <begin position="11"/>
        <end position="325"/>
    </location>
</feature>
<evidence type="ECO:0000256" key="9">
    <source>
        <dbReference type="ARBA" id="ARBA00057464"/>
    </source>
</evidence>